<evidence type="ECO:0000313" key="2">
    <source>
        <dbReference type="EMBL" id="KAK4071040.1"/>
    </source>
</evidence>
<comment type="caution">
    <text evidence="2">The sequence shown here is derived from an EMBL/GenBank/DDBJ whole genome shotgun (WGS) entry which is preliminary data.</text>
</comment>
<evidence type="ECO:0000256" key="1">
    <source>
        <dbReference type="ARBA" id="ARBA00023002"/>
    </source>
</evidence>
<keyword evidence="1" id="KW-0560">Oxidoreductase</keyword>
<name>A0AAE1IDS7_9HYPO</name>
<evidence type="ECO:0008006" key="4">
    <source>
        <dbReference type="Google" id="ProtNLM"/>
    </source>
</evidence>
<dbReference type="SUPFAM" id="SSF51905">
    <property type="entry name" value="FAD/NAD(P)-binding domain"/>
    <property type="match status" value="1"/>
</dbReference>
<protein>
    <recommendedName>
        <fullName evidence="4">Flavin-containing monooxygenase</fullName>
    </recommendedName>
</protein>
<accession>A0AAE1IDS7</accession>
<gene>
    <name evidence="2" type="ORF">Triagg1_6407</name>
</gene>
<dbReference type="EMBL" id="JAWRVG010000025">
    <property type="protein sequence ID" value="KAK4071040.1"/>
    <property type="molecule type" value="Genomic_DNA"/>
</dbReference>
<dbReference type="InterPro" id="IPR050982">
    <property type="entry name" value="Auxin_biosynth/cation_transpt"/>
</dbReference>
<dbReference type="Gene3D" id="3.50.50.60">
    <property type="entry name" value="FAD/NAD(P)-binding domain"/>
    <property type="match status" value="1"/>
</dbReference>
<keyword evidence="3" id="KW-1185">Reference proteome</keyword>
<dbReference type="InterPro" id="IPR036188">
    <property type="entry name" value="FAD/NAD-bd_sf"/>
</dbReference>
<dbReference type="Proteomes" id="UP001273209">
    <property type="component" value="Unassembled WGS sequence"/>
</dbReference>
<dbReference type="GO" id="GO:0004497">
    <property type="term" value="F:monooxygenase activity"/>
    <property type="evidence" value="ECO:0007669"/>
    <property type="project" value="TreeGrafter"/>
</dbReference>
<dbReference type="RefSeq" id="XP_062754660.1">
    <property type="nucleotide sequence ID" value="XM_062901028.1"/>
</dbReference>
<evidence type="ECO:0000313" key="3">
    <source>
        <dbReference type="Proteomes" id="UP001273209"/>
    </source>
</evidence>
<dbReference type="Pfam" id="PF13738">
    <property type="entry name" value="Pyr_redox_3"/>
    <property type="match status" value="1"/>
</dbReference>
<proteinExistence type="predicted"/>
<reference evidence="2" key="1">
    <citation type="submission" date="2023-11" db="EMBL/GenBank/DDBJ databases">
        <title>The genome sequences of three competitors of mushroom-forming fungi.</title>
        <authorList>
            <person name="Beijen E."/>
            <person name="Ohm R.A."/>
        </authorList>
    </citation>
    <scope>NUCLEOTIDE SEQUENCE</scope>
    <source>
        <strain evidence="2">CBS 100526</strain>
    </source>
</reference>
<dbReference type="PANTHER" id="PTHR43539">
    <property type="entry name" value="FLAVIN-BINDING MONOOXYGENASE-LIKE PROTEIN (AFU_ORTHOLOGUE AFUA_4G09220)"/>
    <property type="match status" value="1"/>
</dbReference>
<sequence length="667" mass="74060">MGSAQLHGQLPTWERFAPGSINIAPAVFPKSALAPSPDLDANKTTVDLVTELNESLAKADYPSVSKLFVEQGFWRDHLALTWEFRTAQGPQEVLSLLETSSKSRDGFRLKNVTLDTGSALRAPRVGPLDGEGQVIGITFFFNFDTGIGSGKGVGRIINDNGTWKFYSLYTALQELKDHEEHVNERRPHGVEHGMKQGRQNWAQRREQEKLHKNADPAVVIIGEEPLRSASMFYYFPNPESNLTTHRLFTDISPGAGQSGLTIAARLKMMGVEALIIDESARVGDSWRKRYHQLVLHDPVWYDHMPYLPFPAHWPIFTPKDKLAEFFEAYVILLELNVWNKTSIGGASWDATKGSWDIKLLRRLEDGSVETHNLRPRHVIQATGHSGFKYVPQFKGMETFKGDRICHSSEFPGAQENSKGKKAVVVGSCNSAHDIAQDFVEKGYDVTMVQRSSTFVTKSESITGIVLAAYSENGPPVEDVDLLIHSASLALLKTYQISTARRQAENDRDILEGLLRVGFKVDTGPDGAGLFYKYFQWGGGYYIDVGASQLIIDGKIKMKSGLEVSEVLPHGLRFADGSELEADEIILATGYGNMREKTRVMLGDAVADKVKDVWGIGAGGELRGIWQQTGHPGFWVHGGNLALCRYYSRLLALQIKGIEAGLYRYGEN</sequence>
<dbReference type="PANTHER" id="PTHR43539:SF68">
    <property type="entry name" value="FLAVIN-BINDING MONOOXYGENASE-LIKE PROTEIN (AFU_ORTHOLOGUE AFUA_4G09220)"/>
    <property type="match status" value="1"/>
</dbReference>
<dbReference type="AlphaFoldDB" id="A0AAE1IDS7"/>
<organism evidence="2 3">
    <name type="scientific">Trichoderma aggressivum f. europaeum</name>
    <dbReference type="NCBI Taxonomy" id="173218"/>
    <lineage>
        <taxon>Eukaryota</taxon>
        <taxon>Fungi</taxon>
        <taxon>Dikarya</taxon>
        <taxon>Ascomycota</taxon>
        <taxon>Pezizomycotina</taxon>
        <taxon>Sordariomycetes</taxon>
        <taxon>Hypocreomycetidae</taxon>
        <taxon>Hypocreales</taxon>
        <taxon>Hypocreaceae</taxon>
        <taxon>Trichoderma</taxon>
    </lineage>
</organism>
<dbReference type="GO" id="GO:0050660">
    <property type="term" value="F:flavin adenine dinucleotide binding"/>
    <property type="evidence" value="ECO:0007669"/>
    <property type="project" value="TreeGrafter"/>
</dbReference>
<dbReference type="GeneID" id="87920933"/>